<reference evidence="7 8" key="1">
    <citation type="journal article" date="2010" name="Science">
        <title>Genomic analysis of organismal complexity in the multicellular green alga Volvox carteri.</title>
        <authorList>
            <person name="Prochnik S.E."/>
            <person name="Umen J."/>
            <person name="Nedelcu A.M."/>
            <person name="Hallmann A."/>
            <person name="Miller S.M."/>
            <person name="Nishii I."/>
            <person name="Ferris P."/>
            <person name="Kuo A."/>
            <person name="Mitros T."/>
            <person name="Fritz-Laylin L.K."/>
            <person name="Hellsten U."/>
            <person name="Chapman J."/>
            <person name="Simakov O."/>
            <person name="Rensing S.A."/>
            <person name="Terry A."/>
            <person name="Pangilinan J."/>
            <person name="Kapitonov V."/>
            <person name="Jurka J."/>
            <person name="Salamov A."/>
            <person name="Shapiro H."/>
            <person name="Schmutz J."/>
            <person name="Grimwood J."/>
            <person name="Lindquist E."/>
            <person name="Lucas S."/>
            <person name="Grigoriev I.V."/>
            <person name="Schmitt R."/>
            <person name="Kirk D."/>
            <person name="Rokhsar D.S."/>
        </authorList>
    </citation>
    <scope>NUCLEOTIDE SEQUENCE [LARGE SCALE GENOMIC DNA]</scope>
    <source>
        <strain evidence="8">f. Nagariensis / Eve</strain>
    </source>
</reference>
<dbReference type="PANTHER" id="PTHR24305:SF166">
    <property type="entry name" value="CYTOCHROME P450 12A4, MITOCHONDRIAL-RELATED"/>
    <property type="match status" value="1"/>
</dbReference>
<dbReference type="GO" id="GO:0005506">
    <property type="term" value="F:iron ion binding"/>
    <property type="evidence" value="ECO:0007669"/>
    <property type="project" value="InterPro"/>
</dbReference>
<evidence type="ECO:0000313" key="8">
    <source>
        <dbReference type="Proteomes" id="UP000001058"/>
    </source>
</evidence>
<dbReference type="RefSeq" id="XP_002954456.1">
    <property type="nucleotide sequence ID" value="XM_002954410.1"/>
</dbReference>
<dbReference type="STRING" id="3068.D8U715"/>
<dbReference type="Pfam" id="PF00067">
    <property type="entry name" value="p450"/>
    <property type="match status" value="1"/>
</dbReference>
<gene>
    <name evidence="7" type="ORF">VOLCADRAFT_35136</name>
</gene>
<accession>D8U715</accession>
<dbReference type="KEGG" id="vcn:VOLCADRAFT_35136"/>
<dbReference type="eggNOG" id="KOG0157">
    <property type="taxonomic scope" value="Eukaryota"/>
</dbReference>
<keyword evidence="6" id="KW-0503">Monooxygenase</keyword>
<keyword evidence="3 5" id="KW-0479">Metal-binding</keyword>
<dbReference type="GO" id="GO:0016705">
    <property type="term" value="F:oxidoreductase activity, acting on paired donors, with incorporation or reduction of molecular oxygen"/>
    <property type="evidence" value="ECO:0007669"/>
    <property type="project" value="InterPro"/>
</dbReference>
<dbReference type="GO" id="GO:0020037">
    <property type="term" value="F:heme binding"/>
    <property type="evidence" value="ECO:0007669"/>
    <property type="project" value="InterPro"/>
</dbReference>
<dbReference type="InterPro" id="IPR050121">
    <property type="entry name" value="Cytochrome_P450_monoxygenase"/>
</dbReference>
<evidence type="ECO:0000256" key="3">
    <source>
        <dbReference type="ARBA" id="ARBA00022723"/>
    </source>
</evidence>
<sequence>LPFLTACLNETLRLYPALPEITRLAQQDDVLSGYQVTRGSSVVVSLYSMHRHPAIWPRPDEWLPQRWMEAADDDAEDRGPRSPNAFLPFGVGPRGCIGRNFSLLNMQVTV</sequence>
<keyword evidence="6" id="KW-0560">Oxidoreductase</keyword>
<dbReference type="AlphaFoldDB" id="D8U715"/>
<evidence type="ECO:0000256" key="6">
    <source>
        <dbReference type="RuleBase" id="RU000461"/>
    </source>
</evidence>
<organism evidence="8">
    <name type="scientific">Volvox carteri f. nagariensis</name>
    <dbReference type="NCBI Taxonomy" id="3068"/>
    <lineage>
        <taxon>Eukaryota</taxon>
        <taxon>Viridiplantae</taxon>
        <taxon>Chlorophyta</taxon>
        <taxon>core chlorophytes</taxon>
        <taxon>Chlorophyceae</taxon>
        <taxon>CS clade</taxon>
        <taxon>Chlamydomonadales</taxon>
        <taxon>Volvocaceae</taxon>
        <taxon>Volvox</taxon>
    </lineage>
</organism>
<proteinExistence type="inferred from homology"/>
<dbReference type="InterPro" id="IPR002403">
    <property type="entry name" value="Cyt_P450_E_grp-IV"/>
</dbReference>
<evidence type="ECO:0008006" key="9">
    <source>
        <dbReference type="Google" id="ProtNLM"/>
    </source>
</evidence>
<evidence type="ECO:0000256" key="2">
    <source>
        <dbReference type="ARBA" id="ARBA00010617"/>
    </source>
</evidence>
<dbReference type="InterPro" id="IPR036396">
    <property type="entry name" value="Cyt_P450_sf"/>
</dbReference>
<keyword evidence="8" id="KW-1185">Reference proteome</keyword>
<dbReference type="GeneID" id="9624457"/>
<feature type="non-terminal residue" evidence="7">
    <location>
        <position position="110"/>
    </location>
</feature>
<feature type="non-terminal residue" evidence="7">
    <location>
        <position position="1"/>
    </location>
</feature>
<name>D8U715_VOLCA</name>
<evidence type="ECO:0000313" key="7">
    <source>
        <dbReference type="EMBL" id="EFJ44606.1"/>
    </source>
</evidence>
<evidence type="ECO:0000256" key="1">
    <source>
        <dbReference type="ARBA" id="ARBA00001971"/>
    </source>
</evidence>
<protein>
    <recommendedName>
        <fullName evidence="9">Cytochrome P450</fullName>
    </recommendedName>
</protein>
<dbReference type="InterPro" id="IPR001128">
    <property type="entry name" value="Cyt_P450"/>
</dbReference>
<feature type="binding site" description="axial binding residue" evidence="5">
    <location>
        <position position="96"/>
    </location>
    <ligand>
        <name>heme</name>
        <dbReference type="ChEBI" id="CHEBI:30413"/>
    </ligand>
    <ligandPart>
        <name>Fe</name>
        <dbReference type="ChEBI" id="CHEBI:18248"/>
    </ligandPart>
</feature>
<dbReference type="SUPFAM" id="SSF48264">
    <property type="entry name" value="Cytochrome P450"/>
    <property type="match status" value="1"/>
</dbReference>
<dbReference type="OrthoDB" id="534811at2759"/>
<comment type="similarity">
    <text evidence="2 6">Belongs to the cytochrome P450 family.</text>
</comment>
<dbReference type="PRINTS" id="PR00465">
    <property type="entry name" value="EP450IV"/>
</dbReference>
<dbReference type="Gene3D" id="1.10.630.10">
    <property type="entry name" value="Cytochrome P450"/>
    <property type="match status" value="1"/>
</dbReference>
<evidence type="ECO:0000256" key="4">
    <source>
        <dbReference type="ARBA" id="ARBA00023004"/>
    </source>
</evidence>
<keyword evidence="5 6" id="KW-0349">Heme</keyword>
<dbReference type="PRINTS" id="PR00385">
    <property type="entry name" value="P450"/>
</dbReference>
<dbReference type="PROSITE" id="PS00086">
    <property type="entry name" value="CYTOCHROME_P450"/>
    <property type="match status" value="1"/>
</dbReference>
<evidence type="ECO:0000256" key="5">
    <source>
        <dbReference type="PIRSR" id="PIRSR602403-1"/>
    </source>
</evidence>
<dbReference type="GO" id="GO:0004497">
    <property type="term" value="F:monooxygenase activity"/>
    <property type="evidence" value="ECO:0007669"/>
    <property type="project" value="UniProtKB-KW"/>
</dbReference>
<dbReference type="PANTHER" id="PTHR24305">
    <property type="entry name" value="CYTOCHROME P450"/>
    <property type="match status" value="1"/>
</dbReference>
<dbReference type="InterPro" id="IPR017972">
    <property type="entry name" value="Cyt_P450_CS"/>
</dbReference>
<keyword evidence="4 5" id="KW-0408">Iron</keyword>
<dbReference type="EMBL" id="GL378363">
    <property type="protein sequence ID" value="EFJ44606.1"/>
    <property type="molecule type" value="Genomic_DNA"/>
</dbReference>
<comment type="cofactor">
    <cofactor evidence="1 5">
        <name>heme</name>
        <dbReference type="ChEBI" id="CHEBI:30413"/>
    </cofactor>
</comment>
<dbReference type="Proteomes" id="UP000001058">
    <property type="component" value="Unassembled WGS sequence"/>
</dbReference>
<dbReference type="InParanoid" id="D8U715"/>